<keyword evidence="5" id="KW-0349">Heme</keyword>
<comment type="cofactor">
    <cofactor evidence="1">
        <name>heme b</name>
        <dbReference type="ChEBI" id="CHEBI:60344"/>
    </cofactor>
</comment>
<evidence type="ECO:0000256" key="4">
    <source>
        <dbReference type="ARBA" id="ARBA00022475"/>
    </source>
</evidence>
<dbReference type="PANTHER" id="PTHR30529">
    <property type="entry name" value="CYTOCHROME B561"/>
    <property type="match status" value="1"/>
</dbReference>
<evidence type="ECO:0000256" key="10">
    <source>
        <dbReference type="ARBA" id="ARBA00023004"/>
    </source>
</evidence>
<organism evidence="15 16">
    <name type="scientific">Cedecea neteri</name>
    <dbReference type="NCBI Taxonomy" id="158822"/>
    <lineage>
        <taxon>Bacteria</taxon>
        <taxon>Pseudomonadati</taxon>
        <taxon>Pseudomonadota</taxon>
        <taxon>Gammaproteobacteria</taxon>
        <taxon>Enterobacterales</taxon>
        <taxon>Enterobacteriaceae</taxon>
        <taxon>Cedecea</taxon>
    </lineage>
</organism>
<keyword evidence="8" id="KW-0249">Electron transport</keyword>
<dbReference type="KEGG" id="cnt:JT31_16750"/>
<feature type="transmembrane region" description="Helical" evidence="13">
    <location>
        <begin position="76"/>
        <end position="96"/>
    </location>
</feature>
<keyword evidence="4" id="KW-1003">Cell membrane</keyword>
<evidence type="ECO:0000256" key="7">
    <source>
        <dbReference type="ARBA" id="ARBA00022723"/>
    </source>
</evidence>
<evidence type="ECO:0000256" key="11">
    <source>
        <dbReference type="ARBA" id="ARBA00023136"/>
    </source>
</evidence>
<evidence type="ECO:0000256" key="5">
    <source>
        <dbReference type="ARBA" id="ARBA00022617"/>
    </source>
</evidence>
<feature type="transmembrane region" description="Helical" evidence="13">
    <location>
        <begin position="12"/>
        <end position="34"/>
    </location>
</feature>
<keyword evidence="16" id="KW-1185">Reference proteome</keyword>
<dbReference type="GO" id="GO:0005886">
    <property type="term" value="C:plasma membrane"/>
    <property type="evidence" value="ECO:0007669"/>
    <property type="project" value="UniProtKB-SubCell"/>
</dbReference>
<name>A0A089Q6X8_9ENTR</name>
<sequence>MNKVTYFHPLLRVVHWAMALMIMAMLFIGVGMVSTVSGLHAFLYSLHKPLGVAILLLVILRVYLRLRYKTPSLPAHLPAFQMVAAHLSHWLLYLLMAAQPLVGWAMLSAAGYPVTLGAGITLPALVAKNIELYALLRPLHTGLALLLFVTVILHLTAALFHALLLRDGVFSSMTGYKGRG</sequence>
<comment type="similarity">
    <text evidence="12">Belongs to the cytochrome b561 family.</text>
</comment>
<keyword evidence="7" id="KW-0479">Metal-binding</keyword>
<evidence type="ECO:0000259" key="14">
    <source>
        <dbReference type="Pfam" id="PF01292"/>
    </source>
</evidence>
<keyword evidence="3" id="KW-0813">Transport</keyword>
<dbReference type="AlphaFoldDB" id="A0A089Q6X8"/>
<dbReference type="Pfam" id="PF01292">
    <property type="entry name" value="Ni_hydr_CYTB"/>
    <property type="match status" value="1"/>
</dbReference>
<keyword evidence="10" id="KW-0408">Iron</keyword>
<dbReference type="GO" id="GO:0046872">
    <property type="term" value="F:metal ion binding"/>
    <property type="evidence" value="ECO:0007669"/>
    <property type="project" value="UniProtKB-KW"/>
</dbReference>
<dbReference type="GO" id="GO:0022904">
    <property type="term" value="P:respiratory electron transport chain"/>
    <property type="evidence" value="ECO:0007669"/>
    <property type="project" value="InterPro"/>
</dbReference>
<dbReference type="GO" id="GO:0009055">
    <property type="term" value="F:electron transfer activity"/>
    <property type="evidence" value="ECO:0007669"/>
    <property type="project" value="InterPro"/>
</dbReference>
<evidence type="ECO:0000256" key="3">
    <source>
        <dbReference type="ARBA" id="ARBA00022448"/>
    </source>
</evidence>
<evidence type="ECO:0000313" key="15">
    <source>
        <dbReference type="EMBL" id="AIR06204.1"/>
    </source>
</evidence>
<accession>A0A089Q6X8</accession>
<dbReference type="InterPro" id="IPR011577">
    <property type="entry name" value="Cyt_b561_bac/Ni-Hgenase"/>
</dbReference>
<evidence type="ECO:0000256" key="1">
    <source>
        <dbReference type="ARBA" id="ARBA00001970"/>
    </source>
</evidence>
<feature type="transmembrane region" description="Helical" evidence="13">
    <location>
        <begin position="139"/>
        <end position="164"/>
    </location>
</feature>
<dbReference type="PANTHER" id="PTHR30529:SF6">
    <property type="entry name" value="BLL0291 PROTEIN"/>
    <property type="match status" value="1"/>
</dbReference>
<dbReference type="InterPro" id="IPR052168">
    <property type="entry name" value="Cytochrome_b561_oxidase"/>
</dbReference>
<feature type="transmembrane region" description="Helical" evidence="13">
    <location>
        <begin position="46"/>
        <end position="64"/>
    </location>
</feature>
<dbReference type="SUPFAM" id="SSF81342">
    <property type="entry name" value="Transmembrane di-heme cytochromes"/>
    <property type="match status" value="1"/>
</dbReference>
<evidence type="ECO:0000256" key="13">
    <source>
        <dbReference type="SAM" id="Phobius"/>
    </source>
</evidence>
<feature type="transmembrane region" description="Helical" evidence="13">
    <location>
        <begin position="102"/>
        <end position="127"/>
    </location>
</feature>
<evidence type="ECO:0000256" key="9">
    <source>
        <dbReference type="ARBA" id="ARBA00022989"/>
    </source>
</evidence>
<dbReference type="OrthoDB" id="1247465at2"/>
<gene>
    <name evidence="15" type="ORF">JT31_16750</name>
</gene>
<evidence type="ECO:0000256" key="8">
    <source>
        <dbReference type="ARBA" id="ARBA00022982"/>
    </source>
</evidence>
<reference evidence="15 16" key="1">
    <citation type="submission" date="2014-09" db="EMBL/GenBank/DDBJ databases">
        <title>Cedecea neteri SSMD04 Genome Sequencing.</title>
        <authorList>
            <person name="Tan J.-Y."/>
        </authorList>
    </citation>
    <scope>NUCLEOTIDE SEQUENCE [LARGE SCALE GENOMIC DNA]</scope>
    <source>
        <strain evidence="15 16">SSMD04</strain>
    </source>
</reference>
<dbReference type="InterPro" id="IPR016174">
    <property type="entry name" value="Di-haem_cyt_TM"/>
</dbReference>
<dbReference type="GO" id="GO:0020037">
    <property type="term" value="F:heme binding"/>
    <property type="evidence" value="ECO:0007669"/>
    <property type="project" value="TreeGrafter"/>
</dbReference>
<evidence type="ECO:0000256" key="2">
    <source>
        <dbReference type="ARBA" id="ARBA00004651"/>
    </source>
</evidence>
<dbReference type="Gene3D" id="1.20.950.20">
    <property type="entry name" value="Transmembrane di-heme cytochromes, Chain C"/>
    <property type="match status" value="1"/>
</dbReference>
<dbReference type="EMBL" id="CP009451">
    <property type="protein sequence ID" value="AIR06204.1"/>
    <property type="molecule type" value="Genomic_DNA"/>
</dbReference>
<comment type="subcellular location">
    <subcellularLocation>
        <location evidence="2">Cell membrane</location>
        <topology evidence="2">Multi-pass membrane protein</topology>
    </subcellularLocation>
</comment>
<evidence type="ECO:0000313" key="16">
    <source>
        <dbReference type="Proteomes" id="UP000029481"/>
    </source>
</evidence>
<protein>
    <submittedName>
        <fullName evidence="15">Cytochrome B561</fullName>
    </submittedName>
</protein>
<proteinExistence type="inferred from homology"/>
<evidence type="ECO:0000256" key="6">
    <source>
        <dbReference type="ARBA" id="ARBA00022692"/>
    </source>
</evidence>
<evidence type="ECO:0000256" key="12">
    <source>
        <dbReference type="ARBA" id="ARBA00037975"/>
    </source>
</evidence>
<keyword evidence="9 13" id="KW-1133">Transmembrane helix</keyword>
<keyword evidence="6 13" id="KW-0812">Transmembrane</keyword>
<feature type="domain" description="Cytochrome b561 bacterial/Ni-hydrogenase" evidence="14">
    <location>
        <begin position="7"/>
        <end position="175"/>
    </location>
</feature>
<keyword evidence="11 13" id="KW-0472">Membrane</keyword>
<dbReference type="Proteomes" id="UP000029481">
    <property type="component" value="Chromosome"/>
</dbReference>
<dbReference type="RefSeq" id="WP_038479477.1">
    <property type="nucleotide sequence ID" value="NZ_CP009451.1"/>
</dbReference>